<dbReference type="Gene3D" id="1.10.287.470">
    <property type="entry name" value="Helix hairpin bin"/>
    <property type="match status" value="1"/>
</dbReference>
<sequence length="442" mass="47573">MTEEERREAEFDAQVEELMRPDSPGGEKKKKIHKKWSKKRKIAGTAAAAVVIFGIFRACSGGNGTIPVATTPLTKGDLTEKMALTGPISGTDSVDVFSNLHWEVEALYVKEGDRVEQGQVLARLNTADAERELDIAENARELAEAEYEEQARAARIGYAKAVQDYGAAKSAYDRSAVLAQSGSISQVELEEARRTAEDAAREVDSYRVENGQALPPKSYELRIQEAVYEVENRQDALEETVITSPIAGTVVRVNTKVGRFADETGDGMEPLFTIENLDALEMEVDVSEYSIGQVAVGQEAEISADILNGETVRGEVTAISPTGEEKGGGSTERVIPATIRITDKNSRLIAGITARAELTLAEAKDVWVVPASAVVDREDGPCIAQVKDGAVHFIPVERGVESDIQTEVRPRGDAILEEGMEIAVSPDETLTEGMAAAAVPAA</sequence>
<feature type="region of interest" description="Disordered" evidence="4">
    <location>
        <begin position="1"/>
        <end position="34"/>
    </location>
</feature>
<dbReference type="InterPro" id="IPR058639">
    <property type="entry name" value="BSH_YknX-like"/>
</dbReference>
<evidence type="ECO:0000259" key="6">
    <source>
        <dbReference type="Pfam" id="PF25990"/>
    </source>
</evidence>
<organism evidence="7 8">
    <name type="scientific">Candidatus Lachnoclostridium stercoripullorum</name>
    <dbReference type="NCBI Taxonomy" id="2838635"/>
    <lineage>
        <taxon>Bacteria</taxon>
        <taxon>Bacillati</taxon>
        <taxon>Bacillota</taxon>
        <taxon>Clostridia</taxon>
        <taxon>Lachnospirales</taxon>
        <taxon>Lachnospiraceae</taxon>
    </lineage>
</organism>
<protein>
    <submittedName>
        <fullName evidence="7">Efflux RND transporter periplasmic adaptor subunit</fullName>
    </submittedName>
</protein>
<dbReference type="Gene3D" id="2.40.50.100">
    <property type="match status" value="1"/>
</dbReference>
<dbReference type="EMBL" id="DXEU01000045">
    <property type="protein sequence ID" value="HIX51666.1"/>
    <property type="molecule type" value="Genomic_DNA"/>
</dbReference>
<dbReference type="AlphaFoldDB" id="A0A9D1W2N2"/>
<name>A0A9D1W2N2_9FIRM</name>
<proteinExistence type="predicted"/>
<evidence type="ECO:0000256" key="3">
    <source>
        <dbReference type="SAM" id="Coils"/>
    </source>
</evidence>
<keyword evidence="2 3" id="KW-0175">Coiled coil</keyword>
<dbReference type="InterPro" id="IPR058636">
    <property type="entry name" value="Beta-barrel_YknX"/>
</dbReference>
<dbReference type="PANTHER" id="PTHR32347">
    <property type="entry name" value="EFFLUX SYSTEM COMPONENT YKNX-RELATED"/>
    <property type="match status" value="1"/>
</dbReference>
<feature type="coiled-coil region" evidence="3">
    <location>
        <begin position="126"/>
        <end position="153"/>
    </location>
</feature>
<dbReference type="GO" id="GO:0030313">
    <property type="term" value="C:cell envelope"/>
    <property type="evidence" value="ECO:0007669"/>
    <property type="project" value="UniProtKB-SubCell"/>
</dbReference>
<evidence type="ECO:0000256" key="2">
    <source>
        <dbReference type="ARBA" id="ARBA00023054"/>
    </source>
</evidence>
<gene>
    <name evidence="7" type="ORF">IAA28_02535</name>
</gene>
<feature type="domain" description="YknX-like barrel-sandwich hybrid" evidence="5">
    <location>
        <begin position="103"/>
        <end position="271"/>
    </location>
</feature>
<reference evidence="7" key="1">
    <citation type="journal article" date="2021" name="PeerJ">
        <title>Extensive microbial diversity within the chicken gut microbiome revealed by metagenomics and culture.</title>
        <authorList>
            <person name="Gilroy R."/>
            <person name="Ravi A."/>
            <person name="Getino M."/>
            <person name="Pursley I."/>
            <person name="Horton D.L."/>
            <person name="Alikhan N.F."/>
            <person name="Baker D."/>
            <person name="Gharbi K."/>
            <person name="Hall N."/>
            <person name="Watson M."/>
            <person name="Adriaenssens E.M."/>
            <person name="Foster-Nyarko E."/>
            <person name="Jarju S."/>
            <person name="Secka A."/>
            <person name="Antonio M."/>
            <person name="Oren A."/>
            <person name="Chaudhuri R.R."/>
            <person name="La Ragione R."/>
            <person name="Hildebrand F."/>
            <person name="Pallen M.J."/>
        </authorList>
    </citation>
    <scope>NUCLEOTIDE SEQUENCE</scope>
    <source>
        <strain evidence="7">ChiGjej4B4-12881</strain>
    </source>
</reference>
<dbReference type="InterPro" id="IPR050465">
    <property type="entry name" value="UPF0194_transport"/>
</dbReference>
<feature type="compositionally biased region" description="Basic and acidic residues" evidence="4">
    <location>
        <begin position="1"/>
        <end position="10"/>
    </location>
</feature>
<evidence type="ECO:0000313" key="7">
    <source>
        <dbReference type="EMBL" id="HIX51666.1"/>
    </source>
</evidence>
<dbReference type="Gene3D" id="2.40.30.170">
    <property type="match status" value="1"/>
</dbReference>
<reference evidence="7" key="2">
    <citation type="submission" date="2021-04" db="EMBL/GenBank/DDBJ databases">
        <authorList>
            <person name="Gilroy R."/>
        </authorList>
    </citation>
    <scope>NUCLEOTIDE SEQUENCE</scope>
    <source>
        <strain evidence="7">ChiGjej4B4-12881</strain>
    </source>
</reference>
<dbReference type="Gene3D" id="2.40.420.20">
    <property type="match status" value="1"/>
</dbReference>
<dbReference type="Proteomes" id="UP000886780">
    <property type="component" value="Unassembled WGS sequence"/>
</dbReference>
<dbReference type="SUPFAM" id="SSF111369">
    <property type="entry name" value="HlyD-like secretion proteins"/>
    <property type="match status" value="1"/>
</dbReference>
<comment type="subcellular location">
    <subcellularLocation>
        <location evidence="1">Cell envelope</location>
    </subcellularLocation>
</comment>
<feature type="domain" description="YknX-like beta-barrel" evidence="6">
    <location>
        <begin position="282"/>
        <end position="357"/>
    </location>
</feature>
<accession>A0A9D1W2N2</accession>
<dbReference type="Pfam" id="PF25984">
    <property type="entry name" value="BSH_YknX"/>
    <property type="match status" value="1"/>
</dbReference>
<evidence type="ECO:0000256" key="1">
    <source>
        <dbReference type="ARBA" id="ARBA00004196"/>
    </source>
</evidence>
<dbReference type="Pfam" id="PF25990">
    <property type="entry name" value="Beta-barrel_YknX"/>
    <property type="match status" value="1"/>
</dbReference>
<comment type="caution">
    <text evidence="7">The sequence shown here is derived from an EMBL/GenBank/DDBJ whole genome shotgun (WGS) entry which is preliminary data.</text>
</comment>
<evidence type="ECO:0000259" key="5">
    <source>
        <dbReference type="Pfam" id="PF25984"/>
    </source>
</evidence>
<dbReference type="PANTHER" id="PTHR32347:SF14">
    <property type="entry name" value="EFFLUX SYSTEM COMPONENT YKNX-RELATED"/>
    <property type="match status" value="1"/>
</dbReference>
<evidence type="ECO:0000313" key="8">
    <source>
        <dbReference type="Proteomes" id="UP000886780"/>
    </source>
</evidence>
<evidence type="ECO:0000256" key="4">
    <source>
        <dbReference type="SAM" id="MobiDB-lite"/>
    </source>
</evidence>